<dbReference type="SUPFAM" id="SSF56784">
    <property type="entry name" value="HAD-like"/>
    <property type="match status" value="1"/>
</dbReference>
<feature type="signal peptide" evidence="9">
    <location>
        <begin position="1"/>
        <end position="20"/>
    </location>
</feature>
<evidence type="ECO:0000256" key="1">
    <source>
        <dbReference type="ARBA" id="ARBA00001946"/>
    </source>
</evidence>
<feature type="chain" id="PRO_5040243709" description="phosphoserine phosphatase" evidence="9">
    <location>
        <begin position="21"/>
        <end position="365"/>
    </location>
</feature>
<keyword evidence="7" id="KW-0460">Magnesium</keyword>
<dbReference type="PANTHER" id="PTHR43344">
    <property type="entry name" value="PHOSPHOSERINE PHOSPHATASE"/>
    <property type="match status" value="1"/>
</dbReference>
<comment type="cofactor">
    <cofactor evidence="1">
        <name>Mg(2+)</name>
        <dbReference type="ChEBI" id="CHEBI:18420"/>
    </cofactor>
</comment>
<keyword evidence="8" id="KW-0718">Serine biosynthesis</keyword>
<dbReference type="Gene3D" id="3.40.50.1000">
    <property type="entry name" value="HAD superfamily/HAD-like"/>
    <property type="match status" value="1"/>
</dbReference>
<dbReference type="RefSeq" id="XP_047841949.1">
    <property type="nucleotide sequence ID" value="XM_047985969.1"/>
</dbReference>
<keyword evidence="4" id="KW-0028">Amino-acid biosynthesis</keyword>
<organism evidence="10 11">
    <name type="scientific">Purpureocillium takamizusanense</name>
    <dbReference type="NCBI Taxonomy" id="2060973"/>
    <lineage>
        <taxon>Eukaryota</taxon>
        <taxon>Fungi</taxon>
        <taxon>Dikarya</taxon>
        <taxon>Ascomycota</taxon>
        <taxon>Pezizomycotina</taxon>
        <taxon>Sordariomycetes</taxon>
        <taxon>Hypocreomycetidae</taxon>
        <taxon>Hypocreales</taxon>
        <taxon>Ophiocordycipitaceae</taxon>
        <taxon>Purpureocillium</taxon>
    </lineage>
</organism>
<accession>A0A9Q8VAA0</accession>
<dbReference type="GO" id="GO:0036424">
    <property type="term" value="F:L-phosphoserine phosphatase activity"/>
    <property type="evidence" value="ECO:0007669"/>
    <property type="project" value="TreeGrafter"/>
</dbReference>
<dbReference type="GeneID" id="72066687"/>
<dbReference type="KEGG" id="ptkz:JDV02_004736"/>
<evidence type="ECO:0000256" key="7">
    <source>
        <dbReference type="ARBA" id="ARBA00022842"/>
    </source>
</evidence>
<dbReference type="OrthoDB" id="5182398at2759"/>
<dbReference type="Gene3D" id="1.20.1440.310">
    <property type="match status" value="1"/>
</dbReference>
<evidence type="ECO:0000256" key="8">
    <source>
        <dbReference type="ARBA" id="ARBA00023299"/>
    </source>
</evidence>
<keyword evidence="6" id="KW-0378">Hydrolase</keyword>
<keyword evidence="11" id="KW-1185">Reference proteome</keyword>
<dbReference type="InterPro" id="IPR036412">
    <property type="entry name" value="HAD-like_sf"/>
</dbReference>
<reference evidence="10" key="1">
    <citation type="submission" date="2021-11" db="EMBL/GenBank/DDBJ databases">
        <title>Purpureocillium_takamizusanense_genome.</title>
        <authorList>
            <person name="Nguyen N.-H."/>
        </authorList>
    </citation>
    <scope>NUCLEOTIDE SEQUENCE</scope>
    <source>
        <strain evidence="10">PT3</strain>
    </source>
</reference>
<evidence type="ECO:0000256" key="6">
    <source>
        <dbReference type="ARBA" id="ARBA00022801"/>
    </source>
</evidence>
<evidence type="ECO:0000313" key="10">
    <source>
        <dbReference type="EMBL" id="UNI18468.1"/>
    </source>
</evidence>
<dbReference type="EC" id="3.1.3.3" evidence="3"/>
<gene>
    <name evidence="10" type="ORF">JDV02_004736</name>
</gene>
<dbReference type="PANTHER" id="PTHR43344:SF2">
    <property type="entry name" value="PHOSPHOSERINE PHOSPHATASE"/>
    <property type="match status" value="1"/>
</dbReference>
<dbReference type="GO" id="GO:0006564">
    <property type="term" value="P:L-serine biosynthetic process"/>
    <property type="evidence" value="ECO:0007669"/>
    <property type="project" value="UniProtKB-KW"/>
</dbReference>
<evidence type="ECO:0000256" key="3">
    <source>
        <dbReference type="ARBA" id="ARBA00012640"/>
    </source>
</evidence>
<dbReference type="Proteomes" id="UP000829364">
    <property type="component" value="Chromosome 4"/>
</dbReference>
<keyword evidence="5" id="KW-0479">Metal-binding</keyword>
<dbReference type="GO" id="GO:0000287">
    <property type="term" value="F:magnesium ion binding"/>
    <property type="evidence" value="ECO:0007669"/>
    <property type="project" value="TreeGrafter"/>
</dbReference>
<evidence type="ECO:0000256" key="9">
    <source>
        <dbReference type="SAM" id="SignalP"/>
    </source>
</evidence>
<evidence type="ECO:0000256" key="5">
    <source>
        <dbReference type="ARBA" id="ARBA00022723"/>
    </source>
</evidence>
<comment type="pathway">
    <text evidence="2">Amino-acid biosynthesis; L-serine biosynthesis; L-serine from 3-phospho-D-glycerate: step 3/3.</text>
</comment>
<dbReference type="AlphaFoldDB" id="A0A9Q8VAA0"/>
<dbReference type="InterPro" id="IPR023214">
    <property type="entry name" value="HAD_sf"/>
</dbReference>
<dbReference type="GO" id="GO:0005737">
    <property type="term" value="C:cytoplasm"/>
    <property type="evidence" value="ECO:0007669"/>
    <property type="project" value="TreeGrafter"/>
</dbReference>
<dbReference type="InterPro" id="IPR050582">
    <property type="entry name" value="HAD-like_SerB"/>
</dbReference>
<name>A0A9Q8VAA0_9HYPO</name>
<sequence length="365" mass="40382">MYLSAMAPITLISLLSLALAGPVVVAAPAAKQCTAGPALKHWPPAAAKALNAMIAANAHSGRYAVFDMDNTSYRYDIEESMIPFLENKGVISRDTIDPSLKIIPFMDTPTYKESLYSYYNRLCDIDDLLCYPFSAEVFSNIPLRQLKVYIDELMALNSSIPTTTYVDGVPTNTTVNPPRIFRGQVELYNKLMNNGIEVYIMSASAEELVRLLVTDPKYGYNMKPENVIGVSLVLKNQTSGALTSVRSQIAAGTYNFPATLDLVMTSTLWTPNTWQTGKWAAVLSYISNWRKPIIVGGDTPASDGPMLFHGVDVARGGIHLWINRKEKSMQQLNGMIKQYAQEQKDEGLPVTADKNWVIVKPEEIL</sequence>
<evidence type="ECO:0000313" key="11">
    <source>
        <dbReference type="Proteomes" id="UP000829364"/>
    </source>
</evidence>
<evidence type="ECO:0000256" key="2">
    <source>
        <dbReference type="ARBA" id="ARBA00005135"/>
    </source>
</evidence>
<evidence type="ECO:0000256" key="4">
    <source>
        <dbReference type="ARBA" id="ARBA00022605"/>
    </source>
</evidence>
<dbReference type="EMBL" id="CP086357">
    <property type="protein sequence ID" value="UNI18468.1"/>
    <property type="molecule type" value="Genomic_DNA"/>
</dbReference>
<proteinExistence type="predicted"/>
<keyword evidence="9" id="KW-0732">Signal</keyword>
<protein>
    <recommendedName>
        <fullName evidence="3">phosphoserine phosphatase</fullName>
        <ecNumber evidence="3">3.1.3.3</ecNumber>
    </recommendedName>
</protein>